<dbReference type="InterPro" id="IPR001437">
    <property type="entry name" value="Tscrpt_elong_fac_GreA/B_C"/>
</dbReference>
<dbReference type="AlphaFoldDB" id="A0A851HXC5"/>
<dbReference type="Pfam" id="PF01272">
    <property type="entry name" value="GreA_GreB"/>
    <property type="match status" value="1"/>
</dbReference>
<dbReference type="Gene3D" id="3.10.50.30">
    <property type="entry name" value="Transcription elongation factor, GreA/GreB, C-terminal domain"/>
    <property type="match status" value="1"/>
</dbReference>
<dbReference type="InterPro" id="IPR036953">
    <property type="entry name" value="GreA/GreB_C_sf"/>
</dbReference>
<gene>
    <name evidence="2" type="ORF">HLV39_10410</name>
</gene>
<dbReference type="Proteomes" id="UP000536442">
    <property type="component" value="Unassembled WGS sequence"/>
</dbReference>
<reference evidence="2 3" key="1">
    <citation type="submission" date="2020-03" db="EMBL/GenBank/DDBJ databases">
        <title>Metagenomic, metatranscriptomic, and metabolomic analyses revealed the key microbes and metabolic features during the fermentation of ganjang, Korean traditional soy sauce.</title>
        <authorList>
            <person name="Chun B.H."/>
            <person name="Jeon C.O."/>
        </authorList>
    </citation>
    <scope>NUCLEOTIDE SEQUENCE [LARGE SCALE GENOMIC DNA]</scope>
    <source>
        <strain evidence="2 3">KG14</strain>
    </source>
</reference>
<sequence length="113" mass="11970">MMMDAGFHLGSRDIDTLNAKLGRIYRNPVAPPENTARIDSTVTLINCLDSSVLTFRLTDDSDCPEAGKGDVCIGSPFGLALLGTRPGSVVKLGTSNEEGHAVVLKVENTAHQS</sequence>
<organism evidence="2 3">
    <name type="scientific">Marinobacter adhaerens</name>
    <dbReference type="NCBI Taxonomy" id="1033846"/>
    <lineage>
        <taxon>Bacteria</taxon>
        <taxon>Pseudomonadati</taxon>
        <taxon>Pseudomonadota</taxon>
        <taxon>Gammaproteobacteria</taxon>
        <taxon>Pseudomonadales</taxon>
        <taxon>Marinobacteraceae</taxon>
        <taxon>Marinobacter</taxon>
    </lineage>
</organism>
<keyword evidence="3" id="KW-1185">Reference proteome</keyword>
<name>A0A851HXC5_9GAMM</name>
<dbReference type="GO" id="GO:0003677">
    <property type="term" value="F:DNA binding"/>
    <property type="evidence" value="ECO:0007669"/>
    <property type="project" value="InterPro"/>
</dbReference>
<accession>A0A851HXC5</accession>
<evidence type="ECO:0000259" key="1">
    <source>
        <dbReference type="Pfam" id="PF01272"/>
    </source>
</evidence>
<dbReference type="GO" id="GO:0070063">
    <property type="term" value="F:RNA polymerase binding"/>
    <property type="evidence" value="ECO:0007669"/>
    <property type="project" value="InterPro"/>
</dbReference>
<protein>
    <recommendedName>
        <fullName evidence="1">Transcription elongation factor GreA/GreB C-terminal domain-containing protein</fullName>
    </recommendedName>
</protein>
<evidence type="ECO:0000313" key="3">
    <source>
        <dbReference type="Proteomes" id="UP000536442"/>
    </source>
</evidence>
<dbReference type="PIRSF" id="PIRSF006092">
    <property type="entry name" value="GreA_GreB"/>
    <property type="match status" value="1"/>
</dbReference>
<evidence type="ECO:0000313" key="2">
    <source>
        <dbReference type="EMBL" id="NWN91902.1"/>
    </source>
</evidence>
<dbReference type="GO" id="GO:0032784">
    <property type="term" value="P:regulation of DNA-templated transcription elongation"/>
    <property type="evidence" value="ECO:0007669"/>
    <property type="project" value="InterPro"/>
</dbReference>
<dbReference type="EMBL" id="JABEVQ010000005">
    <property type="protein sequence ID" value="NWN91902.1"/>
    <property type="molecule type" value="Genomic_DNA"/>
</dbReference>
<dbReference type="InterPro" id="IPR023459">
    <property type="entry name" value="Tscrpt_elong_fac_GreA/B_fam"/>
</dbReference>
<dbReference type="SUPFAM" id="SSF54534">
    <property type="entry name" value="FKBP-like"/>
    <property type="match status" value="1"/>
</dbReference>
<feature type="domain" description="Transcription elongation factor GreA/GreB C-terminal" evidence="1">
    <location>
        <begin position="32"/>
        <end position="107"/>
    </location>
</feature>
<proteinExistence type="predicted"/>
<comment type="caution">
    <text evidence="2">The sequence shown here is derived from an EMBL/GenBank/DDBJ whole genome shotgun (WGS) entry which is preliminary data.</text>
</comment>